<dbReference type="Gene3D" id="2.40.50.580">
    <property type="match status" value="1"/>
</dbReference>
<gene>
    <name evidence="1 4" type="primary">sfsA</name>
    <name evidence="4" type="ORF">SMD27_22960</name>
</gene>
<dbReference type="Gene3D" id="3.40.1350.60">
    <property type="match status" value="1"/>
</dbReference>
<keyword evidence="5" id="KW-1185">Reference proteome</keyword>
<feature type="domain" description="SfsA N-terminal OB" evidence="3">
    <location>
        <begin position="13"/>
        <end position="75"/>
    </location>
</feature>
<organism evidence="4 5">
    <name type="scientific">Dongia soli</name>
    <dbReference type="NCBI Taxonomy" id="600628"/>
    <lineage>
        <taxon>Bacteria</taxon>
        <taxon>Pseudomonadati</taxon>
        <taxon>Pseudomonadota</taxon>
        <taxon>Alphaproteobacteria</taxon>
        <taxon>Rhodospirillales</taxon>
        <taxon>Dongiaceae</taxon>
        <taxon>Dongia</taxon>
    </lineage>
</organism>
<evidence type="ECO:0000313" key="5">
    <source>
        <dbReference type="Proteomes" id="UP001279642"/>
    </source>
</evidence>
<dbReference type="Pfam" id="PF03749">
    <property type="entry name" value="SfsA"/>
    <property type="match status" value="1"/>
</dbReference>
<dbReference type="HAMAP" id="MF_00095">
    <property type="entry name" value="SfsA"/>
    <property type="match status" value="1"/>
</dbReference>
<comment type="caution">
    <text evidence="4">The sequence shown here is derived from an EMBL/GenBank/DDBJ whole genome shotgun (WGS) entry which is preliminary data.</text>
</comment>
<dbReference type="NCBIfam" id="TIGR00230">
    <property type="entry name" value="sfsA"/>
    <property type="match status" value="1"/>
</dbReference>
<accession>A0ABU5EHL7</accession>
<sequence>MRFSAPLLRATLIRRYKRFLADIRLADGTEVTAHCPNPGSMMGLAEPGLTCWLSDHRGTARKLPYGWELVEFGGTTPRPHFVGINTNLANGIVAEALAASRIPALRGYAETRREVRLRQEVRTGTESRLDFHLHDEERGDCFVEVKSVTLSRRPGLAEFPDARTARGARHLQELARLAQQGKRAVLLFLLQRDDCRSLRFAQDIDPGYVAALQAVAPSIEILAYACDIGPEGIELAGPVTIELTCPTAFGRAKSRRLIH</sequence>
<dbReference type="CDD" id="cd22359">
    <property type="entry name" value="SfsA-like_bacterial"/>
    <property type="match status" value="1"/>
</dbReference>
<evidence type="ECO:0000259" key="2">
    <source>
        <dbReference type="Pfam" id="PF03749"/>
    </source>
</evidence>
<dbReference type="Proteomes" id="UP001279642">
    <property type="component" value="Unassembled WGS sequence"/>
</dbReference>
<proteinExistence type="inferred from homology"/>
<dbReference type="Pfam" id="PF17746">
    <property type="entry name" value="SfsA_N"/>
    <property type="match status" value="1"/>
</dbReference>
<feature type="domain" description="Sugar fermentation stimulation protein C-terminal" evidence="2">
    <location>
        <begin position="88"/>
        <end position="231"/>
    </location>
</feature>
<reference evidence="4 5" key="1">
    <citation type="journal article" date="2016" name="Antonie Van Leeuwenhoek">
        <title>Dongia soli sp. nov., isolated from soil from Dokdo, Korea.</title>
        <authorList>
            <person name="Kim D.U."/>
            <person name="Lee H."/>
            <person name="Kim H."/>
            <person name="Kim S.G."/>
            <person name="Ka J.O."/>
        </authorList>
    </citation>
    <scope>NUCLEOTIDE SEQUENCE [LARGE SCALE GENOMIC DNA]</scope>
    <source>
        <strain evidence="4 5">D78</strain>
    </source>
</reference>
<evidence type="ECO:0000313" key="4">
    <source>
        <dbReference type="EMBL" id="MDY0885716.1"/>
    </source>
</evidence>
<dbReference type="InterPro" id="IPR041465">
    <property type="entry name" value="SfsA_N"/>
</dbReference>
<dbReference type="RefSeq" id="WP_320510792.1">
    <property type="nucleotide sequence ID" value="NZ_JAXCLW010000013.1"/>
</dbReference>
<protein>
    <recommendedName>
        <fullName evidence="1">Sugar fermentation stimulation protein homolog</fullName>
    </recommendedName>
</protein>
<evidence type="ECO:0000256" key="1">
    <source>
        <dbReference type="HAMAP-Rule" id="MF_00095"/>
    </source>
</evidence>
<dbReference type="PANTHER" id="PTHR30545">
    <property type="entry name" value="SUGAR FERMENTATION STIMULATION PROTEIN A"/>
    <property type="match status" value="1"/>
</dbReference>
<dbReference type="EMBL" id="JAXCLW010000013">
    <property type="protein sequence ID" value="MDY0885716.1"/>
    <property type="molecule type" value="Genomic_DNA"/>
</dbReference>
<dbReference type="InterPro" id="IPR040452">
    <property type="entry name" value="SfsA_C"/>
</dbReference>
<name>A0ABU5EHL7_9PROT</name>
<evidence type="ECO:0000259" key="3">
    <source>
        <dbReference type="Pfam" id="PF17746"/>
    </source>
</evidence>
<dbReference type="PANTHER" id="PTHR30545:SF2">
    <property type="entry name" value="SUGAR FERMENTATION STIMULATION PROTEIN A"/>
    <property type="match status" value="1"/>
</dbReference>
<comment type="similarity">
    <text evidence="1">Belongs to the SfsA family.</text>
</comment>
<dbReference type="InterPro" id="IPR005224">
    <property type="entry name" value="SfsA"/>
</dbReference>